<name>A0A5B7FS04_PORTR</name>
<dbReference type="Proteomes" id="UP000324222">
    <property type="component" value="Unassembled WGS sequence"/>
</dbReference>
<organism evidence="2 3">
    <name type="scientific">Portunus trituberculatus</name>
    <name type="common">Swimming crab</name>
    <name type="synonym">Neptunus trituberculatus</name>
    <dbReference type="NCBI Taxonomy" id="210409"/>
    <lineage>
        <taxon>Eukaryota</taxon>
        <taxon>Metazoa</taxon>
        <taxon>Ecdysozoa</taxon>
        <taxon>Arthropoda</taxon>
        <taxon>Crustacea</taxon>
        <taxon>Multicrustacea</taxon>
        <taxon>Malacostraca</taxon>
        <taxon>Eumalacostraca</taxon>
        <taxon>Eucarida</taxon>
        <taxon>Decapoda</taxon>
        <taxon>Pleocyemata</taxon>
        <taxon>Brachyura</taxon>
        <taxon>Eubrachyura</taxon>
        <taxon>Portunoidea</taxon>
        <taxon>Portunidae</taxon>
        <taxon>Portuninae</taxon>
        <taxon>Portunus</taxon>
    </lineage>
</organism>
<gene>
    <name evidence="2" type="ORF">E2C01_041925</name>
</gene>
<evidence type="ECO:0000256" key="1">
    <source>
        <dbReference type="SAM" id="MobiDB-lite"/>
    </source>
</evidence>
<sequence length="185" mass="20122">MPQPGEHTSLAPHKGETQVAEKGTKKHYQAPGDPRMETHSDRCGATNSGTSCSQDGKCGVDNRPGVSVCRSCQHLYAGNVEVVLSPACLEDHLPHPDPANPSPVSVHRPWAARNFGERRRVCVSRKSFARDSENIPFLRDPVLAKTEGRRSGFSSYYSLGVFGDIYRPYQHLTSIGSQNPSPGPG</sequence>
<dbReference type="AlphaFoldDB" id="A0A5B7FS04"/>
<accession>A0A5B7FS04</accession>
<keyword evidence="3" id="KW-1185">Reference proteome</keyword>
<feature type="region of interest" description="Disordered" evidence="1">
    <location>
        <begin position="1"/>
        <end position="57"/>
    </location>
</feature>
<reference evidence="2 3" key="1">
    <citation type="submission" date="2019-05" db="EMBL/GenBank/DDBJ databases">
        <title>Another draft genome of Portunus trituberculatus and its Hox gene families provides insights of decapod evolution.</title>
        <authorList>
            <person name="Jeong J.-H."/>
            <person name="Song I."/>
            <person name="Kim S."/>
            <person name="Choi T."/>
            <person name="Kim D."/>
            <person name="Ryu S."/>
            <person name="Kim W."/>
        </authorList>
    </citation>
    <scope>NUCLEOTIDE SEQUENCE [LARGE SCALE GENOMIC DNA]</scope>
    <source>
        <tissue evidence="2">Muscle</tissue>
    </source>
</reference>
<evidence type="ECO:0000313" key="2">
    <source>
        <dbReference type="EMBL" id="MPC48157.1"/>
    </source>
</evidence>
<evidence type="ECO:0000313" key="3">
    <source>
        <dbReference type="Proteomes" id="UP000324222"/>
    </source>
</evidence>
<dbReference type="EMBL" id="VSRR010008131">
    <property type="protein sequence ID" value="MPC48157.1"/>
    <property type="molecule type" value="Genomic_DNA"/>
</dbReference>
<proteinExistence type="predicted"/>
<protein>
    <submittedName>
        <fullName evidence="2">Uncharacterized protein</fullName>
    </submittedName>
</protein>
<comment type="caution">
    <text evidence="2">The sequence shown here is derived from an EMBL/GenBank/DDBJ whole genome shotgun (WGS) entry which is preliminary data.</text>
</comment>
<feature type="compositionally biased region" description="Polar residues" evidence="1">
    <location>
        <begin position="45"/>
        <end position="54"/>
    </location>
</feature>